<evidence type="ECO:0000256" key="4">
    <source>
        <dbReference type="ARBA" id="ARBA00022806"/>
    </source>
</evidence>
<keyword evidence="5" id="KW-0067">ATP-binding</keyword>
<dbReference type="InterPro" id="IPR011545">
    <property type="entry name" value="DEAD/DEAH_box_helicase_dom"/>
</dbReference>
<name>A0ABS2SL51_9MICO</name>
<dbReference type="PIRSF" id="PIRSF005496">
    <property type="entry name" value="ATP_hel_hrpB"/>
    <property type="match status" value="1"/>
</dbReference>
<dbReference type="PROSITE" id="PS51194">
    <property type="entry name" value="HELICASE_CTER"/>
    <property type="match status" value="1"/>
</dbReference>
<reference evidence="9 10" key="1">
    <citation type="submission" date="2021-01" db="EMBL/GenBank/DDBJ databases">
        <title>Sequencing the genomes of 1000 actinobacteria strains.</title>
        <authorList>
            <person name="Klenk H.-P."/>
        </authorList>
    </citation>
    <scope>NUCLEOTIDE SEQUENCE [LARGE SCALE GENOMIC DNA]</scope>
    <source>
        <strain evidence="9 10">DSM 13657</strain>
    </source>
</reference>
<comment type="caution">
    <text evidence="9">The sequence shown here is derived from an EMBL/GenBank/DDBJ whole genome shotgun (WGS) entry which is preliminary data.</text>
</comment>
<feature type="domain" description="Helicase C-terminal" evidence="8">
    <location>
        <begin position="207"/>
        <end position="378"/>
    </location>
</feature>
<dbReference type="InterPro" id="IPR002464">
    <property type="entry name" value="DNA/RNA_helicase_DEAH_CS"/>
</dbReference>
<dbReference type="Gene3D" id="3.40.50.300">
    <property type="entry name" value="P-loop containing nucleotide triphosphate hydrolases"/>
    <property type="match status" value="2"/>
</dbReference>
<dbReference type="Pfam" id="PF04408">
    <property type="entry name" value="WHD_HA2"/>
    <property type="match status" value="1"/>
</dbReference>
<evidence type="ECO:0000259" key="7">
    <source>
        <dbReference type="PROSITE" id="PS51192"/>
    </source>
</evidence>
<organism evidence="9 10">
    <name type="scientific">Brevibacterium paucivorans</name>
    <dbReference type="NCBI Taxonomy" id="170994"/>
    <lineage>
        <taxon>Bacteria</taxon>
        <taxon>Bacillati</taxon>
        <taxon>Actinomycetota</taxon>
        <taxon>Actinomycetes</taxon>
        <taxon>Micrococcales</taxon>
        <taxon>Brevibacteriaceae</taxon>
        <taxon>Brevibacterium</taxon>
    </lineage>
</organism>
<dbReference type="InterPro" id="IPR027417">
    <property type="entry name" value="P-loop_NTPase"/>
</dbReference>
<dbReference type="Proteomes" id="UP000809290">
    <property type="component" value="Unassembled WGS sequence"/>
</dbReference>
<evidence type="ECO:0000256" key="2">
    <source>
        <dbReference type="ARBA" id="ARBA00022741"/>
    </source>
</evidence>
<dbReference type="InterPro" id="IPR048333">
    <property type="entry name" value="HA2_WH"/>
</dbReference>
<dbReference type="SUPFAM" id="SSF52540">
    <property type="entry name" value="P-loop containing nucleoside triphosphate hydrolases"/>
    <property type="match status" value="1"/>
</dbReference>
<feature type="domain" description="Helicase ATP-binding" evidence="7">
    <location>
        <begin position="20"/>
        <end position="161"/>
    </location>
</feature>
<keyword evidence="4 9" id="KW-0347">Helicase</keyword>
<dbReference type="InterPro" id="IPR001650">
    <property type="entry name" value="Helicase_C-like"/>
</dbReference>
<protein>
    <recommendedName>
        <fullName evidence="1">RNA helicase</fullName>
        <ecNumber evidence="1">3.6.4.13</ecNumber>
    </recommendedName>
</protein>
<dbReference type="GO" id="GO:0016787">
    <property type="term" value="F:hydrolase activity"/>
    <property type="evidence" value="ECO:0007669"/>
    <property type="project" value="UniProtKB-KW"/>
</dbReference>
<sequence>MMFDLGRISANLPAASLVEQIADQRPRVAVIQAPPGSGKTTVVPPAVANLGSGRVIVTQPRRIAAQAAATRLRELSGLPVGYTVRGDRDVPADAKVEFVTTGVLIRRLLRDPELAGVSTVILDEVHERSIDSDLACAFVAQVAAMRDDLRVYAMSATLDSDMWTGLLTQATGEEATLLSAHVPTFECETVWEPGPRPLTERGVDWDFLDHVASVAVAEAGHRGERGGDVLVFVPGAREIERVAASVRRDFPTEELSGRLSVAAQQRIVRGHVPESTRVIVATNIAESAITVPGVRSVVDAGLDRQARFDSVRGMSGLVTVGASKAAMVQRAGRAHREAPGRVIRCMSQADFASRPAHTPPEITTSDLTSTVLDLAVWGTPLGVGLDMPTELPPRATERAVQALTALGALDQDGEATPVGHKLASVPADPHVARALFDGVEKVGPQAVRVACALAADERARDVPELVSKLSGTTAFEREVARLSRIAGVDAPKGSVPRSVVGLVTALARPEWIARRRGDTYLTVSGTGVRADGFDDWIAVASIARAGSEARAQLAVSIDEATALEAAGALHRTVERAEFTDGKVQARKVEELGAIELASTPVQPSAQAVVDAVRAACATRGLHAVVPGISEQPGEGDPAFESLRGRLGFVHAVVGDPWPDVTLNALQDLTWLEPDLEALGRGHKIDLVAALQRVFPWPEAARLNELVPERLEVPSGAKVRVTYPTPESHGDQPEAPVLAVKLQECFGLADTPSILGRPVLMHLLSPARRPLAVTDDLRSFWNGAYAHVRAENRGKYSKHPWPEDPWNAVPTALTNRSAPR</sequence>
<dbReference type="Pfam" id="PF08482">
    <property type="entry name" value="HrpB_C"/>
    <property type="match status" value="1"/>
</dbReference>
<dbReference type="PROSITE" id="PS00690">
    <property type="entry name" value="DEAH_ATP_HELICASE"/>
    <property type="match status" value="1"/>
</dbReference>
<evidence type="ECO:0000256" key="3">
    <source>
        <dbReference type="ARBA" id="ARBA00022801"/>
    </source>
</evidence>
<dbReference type="CDD" id="cd18791">
    <property type="entry name" value="SF2_C_RHA"/>
    <property type="match status" value="1"/>
</dbReference>
<dbReference type="EC" id="3.6.4.13" evidence="1"/>
<evidence type="ECO:0000256" key="5">
    <source>
        <dbReference type="ARBA" id="ARBA00022840"/>
    </source>
</evidence>
<keyword evidence="2" id="KW-0547">Nucleotide-binding</keyword>
<evidence type="ECO:0000256" key="1">
    <source>
        <dbReference type="ARBA" id="ARBA00012552"/>
    </source>
</evidence>
<accession>A0ABS2SL51</accession>
<evidence type="ECO:0000259" key="8">
    <source>
        <dbReference type="PROSITE" id="PS51194"/>
    </source>
</evidence>
<keyword evidence="3 9" id="KW-0378">Hydrolase</keyword>
<evidence type="ECO:0000313" key="9">
    <source>
        <dbReference type="EMBL" id="MBM7816991.1"/>
    </source>
</evidence>
<dbReference type="PROSITE" id="PS51192">
    <property type="entry name" value="HELICASE_ATP_BIND_1"/>
    <property type="match status" value="1"/>
</dbReference>
<evidence type="ECO:0000313" key="10">
    <source>
        <dbReference type="Proteomes" id="UP000809290"/>
    </source>
</evidence>
<dbReference type="InterPro" id="IPR013689">
    <property type="entry name" value="RNA_helicase_ATP-dep_HrpB_C"/>
</dbReference>
<dbReference type="PANTHER" id="PTHR43519:SF1">
    <property type="entry name" value="ATP-DEPENDENT RNA HELICASE HRPB"/>
    <property type="match status" value="1"/>
</dbReference>
<dbReference type="GO" id="GO:0003724">
    <property type="term" value="F:RNA helicase activity"/>
    <property type="evidence" value="ECO:0007669"/>
    <property type="project" value="UniProtKB-EC"/>
</dbReference>
<evidence type="ECO:0000256" key="6">
    <source>
        <dbReference type="SAM" id="MobiDB-lite"/>
    </source>
</evidence>
<dbReference type="Pfam" id="PF00270">
    <property type="entry name" value="DEAD"/>
    <property type="match status" value="1"/>
</dbReference>
<dbReference type="Gene3D" id="1.20.120.1080">
    <property type="match status" value="1"/>
</dbReference>
<dbReference type="InterPro" id="IPR014001">
    <property type="entry name" value="Helicase_ATP-bd"/>
</dbReference>
<dbReference type="Pfam" id="PF00271">
    <property type="entry name" value="Helicase_C"/>
    <property type="match status" value="1"/>
</dbReference>
<keyword evidence="10" id="KW-1185">Reference proteome</keyword>
<dbReference type="InterPro" id="IPR010225">
    <property type="entry name" value="HrpB"/>
</dbReference>
<dbReference type="InterPro" id="IPR007502">
    <property type="entry name" value="Helicase-assoc_dom"/>
</dbReference>
<dbReference type="SMART" id="SM00487">
    <property type="entry name" value="DEXDc"/>
    <property type="match status" value="1"/>
</dbReference>
<proteinExistence type="predicted"/>
<dbReference type="EMBL" id="JAFBCP010000001">
    <property type="protein sequence ID" value="MBM7816991.1"/>
    <property type="molecule type" value="Genomic_DNA"/>
</dbReference>
<dbReference type="SMART" id="SM00490">
    <property type="entry name" value="HELICc"/>
    <property type="match status" value="1"/>
</dbReference>
<dbReference type="SMART" id="SM00847">
    <property type="entry name" value="HA2"/>
    <property type="match status" value="1"/>
</dbReference>
<dbReference type="PANTHER" id="PTHR43519">
    <property type="entry name" value="ATP-DEPENDENT RNA HELICASE HRPB"/>
    <property type="match status" value="1"/>
</dbReference>
<feature type="region of interest" description="Disordered" evidence="6">
    <location>
        <begin position="795"/>
        <end position="819"/>
    </location>
</feature>
<gene>
    <name evidence="9" type="ORF">JOE56_001685</name>
</gene>